<dbReference type="Proteomes" id="UP000257109">
    <property type="component" value="Unassembled WGS sequence"/>
</dbReference>
<reference evidence="5" key="1">
    <citation type="submission" date="2018-05" db="EMBL/GenBank/DDBJ databases">
        <title>Draft genome of Mucuna pruriens seed.</title>
        <authorList>
            <person name="Nnadi N.E."/>
            <person name="Vos R."/>
            <person name="Hasami M.H."/>
            <person name="Devisetty U.K."/>
            <person name="Aguiy J.C."/>
        </authorList>
    </citation>
    <scope>NUCLEOTIDE SEQUENCE [LARGE SCALE GENOMIC DNA]</scope>
    <source>
        <strain evidence="5">JCA_2017</strain>
    </source>
</reference>
<dbReference type="GO" id="GO:0003676">
    <property type="term" value="F:nucleic acid binding"/>
    <property type="evidence" value="ECO:0007669"/>
    <property type="project" value="InterPro"/>
</dbReference>
<accession>A0A371IH63</accession>
<evidence type="ECO:0000256" key="3">
    <source>
        <dbReference type="SAM" id="MobiDB-lite"/>
    </source>
</evidence>
<feature type="compositionally biased region" description="Low complexity" evidence="3">
    <location>
        <begin position="355"/>
        <end position="368"/>
    </location>
</feature>
<feature type="repeat" description="ANK" evidence="1">
    <location>
        <begin position="696"/>
        <end position="728"/>
    </location>
</feature>
<evidence type="ECO:0000259" key="4">
    <source>
        <dbReference type="PROSITE" id="PS50174"/>
    </source>
</evidence>
<dbReference type="CDD" id="cd00303">
    <property type="entry name" value="retropepsin_like"/>
    <property type="match status" value="1"/>
</dbReference>
<dbReference type="InterPro" id="IPR000467">
    <property type="entry name" value="G_patch_dom"/>
</dbReference>
<dbReference type="OrthoDB" id="1743010at2759"/>
<dbReference type="Pfam" id="PF03732">
    <property type="entry name" value="Retrotrans_gag"/>
    <property type="match status" value="1"/>
</dbReference>
<feature type="domain" description="G-patch" evidence="4">
    <location>
        <begin position="865"/>
        <end position="911"/>
    </location>
</feature>
<evidence type="ECO:0000313" key="5">
    <source>
        <dbReference type="EMBL" id="RDY14360.1"/>
    </source>
</evidence>
<dbReference type="InterPro" id="IPR005162">
    <property type="entry name" value="Retrotrans_gag_dom"/>
</dbReference>
<protein>
    <recommendedName>
        <fullName evidence="4">G-patch domain-containing protein</fullName>
    </recommendedName>
</protein>
<evidence type="ECO:0000256" key="1">
    <source>
        <dbReference type="PROSITE-ProRule" id="PRU00023"/>
    </source>
</evidence>
<dbReference type="PANTHER" id="PTHR32108:SF9">
    <property type="entry name" value="REVERSE TRANSCRIPTASE RNASE H-LIKE DOMAIN-CONTAINING PROTEIN"/>
    <property type="match status" value="1"/>
</dbReference>
<dbReference type="SMART" id="SM00443">
    <property type="entry name" value="G_patch"/>
    <property type="match status" value="1"/>
</dbReference>
<evidence type="ECO:0000256" key="2">
    <source>
        <dbReference type="SAM" id="Coils"/>
    </source>
</evidence>
<evidence type="ECO:0000313" key="6">
    <source>
        <dbReference type="Proteomes" id="UP000257109"/>
    </source>
</evidence>
<name>A0A371IH63_MUCPR</name>
<feature type="non-terminal residue" evidence="5">
    <location>
        <position position="1"/>
    </location>
</feature>
<dbReference type="EMBL" id="QJKJ01000088">
    <property type="protein sequence ID" value="RDY14360.1"/>
    <property type="molecule type" value="Genomic_DNA"/>
</dbReference>
<dbReference type="Pfam" id="PF01585">
    <property type="entry name" value="G-patch"/>
    <property type="match status" value="1"/>
</dbReference>
<dbReference type="InterPro" id="IPR002110">
    <property type="entry name" value="Ankyrin_rpt"/>
</dbReference>
<organism evidence="5 6">
    <name type="scientific">Mucuna pruriens</name>
    <name type="common">Velvet bean</name>
    <name type="synonym">Dolichos pruriens</name>
    <dbReference type="NCBI Taxonomy" id="157652"/>
    <lineage>
        <taxon>Eukaryota</taxon>
        <taxon>Viridiplantae</taxon>
        <taxon>Streptophyta</taxon>
        <taxon>Embryophyta</taxon>
        <taxon>Tracheophyta</taxon>
        <taxon>Spermatophyta</taxon>
        <taxon>Magnoliopsida</taxon>
        <taxon>eudicotyledons</taxon>
        <taxon>Gunneridae</taxon>
        <taxon>Pentapetalae</taxon>
        <taxon>rosids</taxon>
        <taxon>fabids</taxon>
        <taxon>Fabales</taxon>
        <taxon>Fabaceae</taxon>
        <taxon>Papilionoideae</taxon>
        <taxon>50 kb inversion clade</taxon>
        <taxon>NPAAA clade</taxon>
        <taxon>indigoferoid/millettioid clade</taxon>
        <taxon>Phaseoleae</taxon>
        <taxon>Mucuna</taxon>
    </lineage>
</organism>
<dbReference type="Gene3D" id="2.40.70.10">
    <property type="entry name" value="Acid Proteases"/>
    <property type="match status" value="1"/>
</dbReference>
<feature type="region of interest" description="Disordered" evidence="3">
    <location>
        <begin position="355"/>
        <end position="378"/>
    </location>
</feature>
<gene>
    <name evidence="5" type="ORF">CR513_00583</name>
</gene>
<sequence length="972" mass="108853">MEEAMEALEQRNEELRSELTQIKEQMAKVLEYLAREPPQVQNTPNYPPGYTPPPPWNAQEEQPPPNDGPNGPTPGAGPQGPNRTAQTQRDTPEAEEKWRFLEERLRIVEGIDKYGLDAADLCLVPDVVLPTDFKAPDFDKYRGSSCPRTHLAMYCRKMAAYVQDDKILVHCFQDSLSGAALSWYVNLERGRIKTWKDLAEAFLKQYRYNEDMAPDRSRLQNMAKKEHEGFKEYAQKWREIAAQVQPPLAEKEMVSTFIDTLPAPYYEIIVGSVSSNFADLVIIGERVEAGLKRGKFASMIGQAGYTKRVTQEKRKAEANVVIANTTAGYGQAKPLHIQVKEKMGTNSPTPLYLSADTTGTNTASATKTPIRRNTPRTLDPVPIPYPELLKSLLEKKLITIVPLKPIEPPYSKNYDPNATCEYHGGVIGHATERCWGLKHKVQDLIDEGWLVFQKKGPNVTTNPLPEHGTVNFIEYGPEILGTVTPDHWKTPEAEGVEEETHQNQMSPAQVNTIREEKGPRRQPLVICYDEGTRGRTPLVIPIPGPQYTNTHAIPWKYSEEKTNRDSQITNIAGVSGITRSGRVYAPEELWKKDNSHYRKDKVEEVPKTPKIDEFLKFIRHSEYEMMDQLNKTPAKISLLALLAKSEGHRQLLLKTLQEAHVAKDISLEKFGGVVGNLTMANHISFSDEELPKEGGSHNLPLHVAVKCGEYMVAKVLIDNGSSLNVMPKNTLSKLCSTGAPLRPSPIIVRAFDGSKREVMGEITLPIRIGPTVFQVDFQVMDINPAYSCLLGRPWIHKARAIPSSLHQKVKFISDHRLISVKGEEDLVISTTVPAEYIEGGEDALETSFQSLEIAETGHEQEKREFSSVALSILKKAGYQPGKGLGKLLEGVSEPIVLPENPGRAGLGFFKQARSEPRRIVKSTDQLYQRFISGGTILPDQITMISDQDPSKAEWIHFFPGELTNWESNIINE</sequence>
<dbReference type="SUPFAM" id="SSF50630">
    <property type="entry name" value="Acid proteases"/>
    <property type="match status" value="1"/>
</dbReference>
<dbReference type="InterPro" id="IPR021109">
    <property type="entry name" value="Peptidase_aspartic_dom_sf"/>
</dbReference>
<feature type="coiled-coil region" evidence="2">
    <location>
        <begin position="1"/>
        <end position="32"/>
    </location>
</feature>
<dbReference type="PANTHER" id="PTHR32108">
    <property type="entry name" value="DNA-DIRECTED RNA POLYMERASE SUBUNIT ALPHA"/>
    <property type="match status" value="1"/>
</dbReference>
<comment type="caution">
    <text evidence="5">The sequence shown here is derived from an EMBL/GenBank/DDBJ whole genome shotgun (WGS) entry which is preliminary data.</text>
</comment>
<feature type="compositionally biased region" description="Pro residues" evidence="3">
    <location>
        <begin position="45"/>
        <end position="67"/>
    </location>
</feature>
<dbReference type="PROSITE" id="PS50297">
    <property type="entry name" value="ANK_REP_REGION"/>
    <property type="match status" value="1"/>
</dbReference>
<keyword evidence="2" id="KW-0175">Coiled coil</keyword>
<keyword evidence="1" id="KW-0040">ANK repeat</keyword>
<dbReference type="AlphaFoldDB" id="A0A371IH63"/>
<proteinExistence type="predicted"/>
<dbReference type="PROSITE" id="PS50174">
    <property type="entry name" value="G_PATCH"/>
    <property type="match status" value="1"/>
</dbReference>
<dbReference type="PROSITE" id="PS50088">
    <property type="entry name" value="ANK_REPEAT"/>
    <property type="match status" value="1"/>
</dbReference>
<keyword evidence="6" id="KW-1185">Reference proteome</keyword>
<feature type="region of interest" description="Disordered" evidence="3">
    <location>
        <begin position="33"/>
        <end position="95"/>
    </location>
</feature>